<feature type="compositionally biased region" description="Basic and acidic residues" evidence="1">
    <location>
        <begin position="515"/>
        <end position="524"/>
    </location>
</feature>
<dbReference type="OrthoDB" id="2397721at2759"/>
<sequence length="536" mass="62370">MASLFDSNLFEALHHPDYWNRNPNSWGSLSDWDIYYINHTPGSTKMKAHRSLGLELKVLLTRLSKTSYGYYKAIELQKLLKNCGKNTTKLGRLAVENRMNKWQPSFPKKEKIQEKFWTVDDFDDNKENDYEPDDADEKIVTTSNTSLCNPTDDDEFTMQDMELFTQRFETMKNEKKWKLKTGKYVEDVLYDLGKKSKFHNLVHSFIVDPEDKFLQSGFTTDELTEICETMTVQEAPQIEGELLEYIDTFAKTSTKDIREALYASHPRLCRDYNPLVDFAYEHVRTTVTDWVRLLEMQPNPLTQQDLPESWFRINVWRTVDIAFSDTPFVFFVGGEKAGLASTERKNRGRTLNNIHQMQRKKIGKKGDGYVRTFGSRPIEWAASEAGSKWEGEQGTKLIKERGLCLPKTLKDIFISLARKVNFSEEKIRKINVPGFVHSGAVLIKTNLDCPKGYACRYMREEPREIYADITQFSNTLDALVTIIYAKLEILQTMRIVNDTKINDNLSRWKNPQKVQKTDIPDCHHTPKKRKHKNISF</sequence>
<accession>A0A9N9DYI6</accession>
<protein>
    <submittedName>
        <fullName evidence="2">12857_t:CDS:1</fullName>
    </submittedName>
</protein>
<feature type="compositionally biased region" description="Basic residues" evidence="1">
    <location>
        <begin position="525"/>
        <end position="536"/>
    </location>
</feature>
<name>A0A9N9DYI6_9GLOM</name>
<dbReference type="Proteomes" id="UP000789570">
    <property type="component" value="Unassembled WGS sequence"/>
</dbReference>
<dbReference type="EMBL" id="CAJVPQ010004462">
    <property type="protein sequence ID" value="CAG8651959.1"/>
    <property type="molecule type" value="Genomic_DNA"/>
</dbReference>
<evidence type="ECO:0000313" key="3">
    <source>
        <dbReference type="Proteomes" id="UP000789570"/>
    </source>
</evidence>
<keyword evidence="3" id="KW-1185">Reference proteome</keyword>
<feature type="region of interest" description="Disordered" evidence="1">
    <location>
        <begin position="515"/>
        <end position="536"/>
    </location>
</feature>
<evidence type="ECO:0000256" key="1">
    <source>
        <dbReference type="SAM" id="MobiDB-lite"/>
    </source>
</evidence>
<gene>
    <name evidence="2" type="ORF">FCALED_LOCUS11115</name>
</gene>
<reference evidence="2" key="1">
    <citation type="submission" date="2021-06" db="EMBL/GenBank/DDBJ databases">
        <authorList>
            <person name="Kallberg Y."/>
            <person name="Tangrot J."/>
            <person name="Rosling A."/>
        </authorList>
    </citation>
    <scope>NUCLEOTIDE SEQUENCE</scope>
    <source>
        <strain evidence="2">UK204</strain>
    </source>
</reference>
<dbReference type="AlphaFoldDB" id="A0A9N9DYI6"/>
<proteinExistence type="predicted"/>
<comment type="caution">
    <text evidence="2">The sequence shown here is derived from an EMBL/GenBank/DDBJ whole genome shotgun (WGS) entry which is preliminary data.</text>
</comment>
<evidence type="ECO:0000313" key="2">
    <source>
        <dbReference type="EMBL" id="CAG8651959.1"/>
    </source>
</evidence>
<organism evidence="2 3">
    <name type="scientific">Funneliformis caledonium</name>
    <dbReference type="NCBI Taxonomy" id="1117310"/>
    <lineage>
        <taxon>Eukaryota</taxon>
        <taxon>Fungi</taxon>
        <taxon>Fungi incertae sedis</taxon>
        <taxon>Mucoromycota</taxon>
        <taxon>Glomeromycotina</taxon>
        <taxon>Glomeromycetes</taxon>
        <taxon>Glomerales</taxon>
        <taxon>Glomeraceae</taxon>
        <taxon>Funneliformis</taxon>
    </lineage>
</organism>